<dbReference type="InterPro" id="IPR050266">
    <property type="entry name" value="AB_hydrolase_sf"/>
</dbReference>
<dbReference type="GO" id="GO:0046464">
    <property type="term" value="P:acylglycerol catabolic process"/>
    <property type="evidence" value="ECO:0007669"/>
    <property type="project" value="TreeGrafter"/>
</dbReference>
<proteinExistence type="predicted"/>
<keyword evidence="2" id="KW-0378">Hydrolase</keyword>
<keyword evidence="3" id="KW-1185">Reference proteome</keyword>
<protein>
    <submittedName>
        <fullName evidence="2">Alpha/beta hydrolase</fullName>
    </submittedName>
</protein>
<name>A0A940X339_9GAMM</name>
<dbReference type="Pfam" id="PF00561">
    <property type="entry name" value="Abhydrolase_1"/>
    <property type="match status" value="1"/>
</dbReference>
<evidence type="ECO:0000313" key="3">
    <source>
        <dbReference type="Proteomes" id="UP000673447"/>
    </source>
</evidence>
<dbReference type="PANTHER" id="PTHR43798">
    <property type="entry name" value="MONOACYLGLYCEROL LIPASE"/>
    <property type="match status" value="1"/>
</dbReference>
<dbReference type="PANTHER" id="PTHR43798:SF5">
    <property type="entry name" value="MONOACYLGLYCEROL LIPASE ABHD6"/>
    <property type="match status" value="1"/>
</dbReference>
<dbReference type="EMBL" id="JAGKTC010000001">
    <property type="protein sequence ID" value="MBP3984232.1"/>
    <property type="molecule type" value="Genomic_DNA"/>
</dbReference>
<dbReference type="InterPro" id="IPR029058">
    <property type="entry name" value="AB_hydrolase_fold"/>
</dbReference>
<dbReference type="SUPFAM" id="SSF53474">
    <property type="entry name" value="alpha/beta-Hydrolases"/>
    <property type="match status" value="1"/>
</dbReference>
<dbReference type="PRINTS" id="PR00111">
    <property type="entry name" value="ABHYDROLASE"/>
</dbReference>
<dbReference type="RefSeq" id="WP_210536010.1">
    <property type="nucleotide sequence ID" value="NZ_JAGKTC010000001.1"/>
</dbReference>
<gene>
    <name evidence="2" type="ORF">J5837_07305</name>
</gene>
<reference evidence="2" key="1">
    <citation type="journal article" date="2016" name="Int. J. Syst. Evol. Microbiol.">
        <title>Pseudoxanthomonas helianthi sp. nov., isolated from roots of Jerusalem artichoke (Helianthus tuberosus).</title>
        <authorList>
            <person name="Kittiwongwattana C."/>
            <person name="Thawai C."/>
        </authorList>
    </citation>
    <scope>NUCLEOTIDE SEQUENCE</scope>
    <source>
        <strain evidence="2">110414</strain>
    </source>
</reference>
<feature type="domain" description="AB hydrolase-1" evidence="1">
    <location>
        <begin position="79"/>
        <end position="314"/>
    </location>
</feature>
<dbReference type="Gene3D" id="3.40.50.1820">
    <property type="entry name" value="alpha/beta hydrolase"/>
    <property type="match status" value="1"/>
</dbReference>
<organism evidence="2 3">
    <name type="scientific">Pseudoxanthomonas helianthi</name>
    <dbReference type="NCBI Taxonomy" id="1453541"/>
    <lineage>
        <taxon>Bacteria</taxon>
        <taxon>Pseudomonadati</taxon>
        <taxon>Pseudomonadota</taxon>
        <taxon>Gammaproteobacteria</taxon>
        <taxon>Lysobacterales</taxon>
        <taxon>Lysobacteraceae</taxon>
        <taxon>Pseudoxanthomonas</taxon>
    </lineage>
</organism>
<dbReference type="GO" id="GO:0016020">
    <property type="term" value="C:membrane"/>
    <property type="evidence" value="ECO:0007669"/>
    <property type="project" value="TreeGrafter"/>
</dbReference>
<dbReference type="InterPro" id="IPR000073">
    <property type="entry name" value="AB_hydrolase_1"/>
</dbReference>
<evidence type="ECO:0000259" key="1">
    <source>
        <dbReference type="Pfam" id="PF00561"/>
    </source>
</evidence>
<dbReference type="AlphaFoldDB" id="A0A940X339"/>
<comment type="caution">
    <text evidence="2">The sequence shown here is derived from an EMBL/GenBank/DDBJ whole genome shotgun (WGS) entry which is preliminary data.</text>
</comment>
<dbReference type="Proteomes" id="UP000673447">
    <property type="component" value="Unassembled WGS sequence"/>
</dbReference>
<accession>A0A940X339</accession>
<dbReference type="GO" id="GO:0047372">
    <property type="term" value="F:monoacylglycerol lipase activity"/>
    <property type="evidence" value="ECO:0007669"/>
    <property type="project" value="TreeGrafter"/>
</dbReference>
<evidence type="ECO:0000313" key="2">
    <source>
        <dbReference type="EMBL" id="MBP3984232.1"/>
    </source>
</evidence>
<reference evidence="2" key="2">
    <citation type="submission" date="2021-03" db="EMBL/GenBank/DDBJ databases">
        <authorList>
            <person name="Cao W."/>
        </authorList>
    </citation>
    <scope>NUCLEOTIDE SEQUENCE</scope>
    <source>
        <strain evidence="2">110414</strain>
    </source>
</reference>
<sequence>MTGRRWRKAVLFALASLFIVLVVAGAALWRDPFLLVQADNLRAARAAGLQRHEVEAAGHRWVYAERTAARDDARASEKPVIVMIHGFTGSKENWYPLAHALGDRYRLVMPDLPGWGESQRIAGQDYGFVAQSRRVAAFIRAVSPDRPVVLLGHSMGGGIVALTAADFPKEVGRVGLFDAAGVRFHDNRFGEQVLAGENPFAVDDPASLRRYIDTVFHVESAKPVIPWPASAVVARWRARQAPFEQRVLDRIGRSDERFLPGEAATRIRRPALLLWCRQDAVIDPSALGLYAARMPQAAKVMLDGCGHMSIMEKPADAAHAVTQLIEKGVPR</sequence>